<gene>
    <name evidence="1" type="ORF">PAMC26577_04595</name>
</gene>
<name>A0A242N4V5_CABSO</name>
<reference evidence="1 2" key="1">
    <citation type="submission" date="2017-03" db="EMBL/GenBank/DDBJ databases">
        <title>Genome analysis of strain PAMC 26577.</title>
        <authorList>
            <person name="Oh H.-M."/>
            <person name="Yang J.-A."/>
        </authorList>
    </citation>
    <scope>NUCLEOTIDE SEQUENCE [LARGE SCALE GENOMIC DNA]</scope>
    <source>
        <strain evidence="1 2">PAMC 26577</strain>
    </source>
</reference>
<dbReference type="Proteomes" id="UP000195221">
    <property type="component" value="Unassembled WGS sequence"/>
</dbReference>
<accession>A0A242N4V5</accession>
<organism evidence="1 2">
    <name type="scientific">Caballeronia sordidicola</name>
    <name type="common">Burkholderia sordidicola</name>
    <dbReference type="NCBI Taxonomy" id="196367"/>
    <lineage>
        <taxon>Bacteria</taxon>
        <taxon>Pseudomonadati</taxon>
        <taxon>Pseudomonadota</taxon>
        <taxon>Betaproteobacteria</taxon>
        <taxon>Burkholderiales</taxon>
        <taxon>Burkholderiaceae</taxon>
        <taxon>Caballeronia</taxon>
    </lineage>
</organism>
<evidence type="ECO:0000313" key="1">
    <source>
        <dbReference type="EMBL" id="OTP78444.1"/>
    </source>
</evidence>
<protein>
    <submittedName>
        <fullName evidence="1">Uncharacterized protein</fullName>
    </submittedName>
</protein>
<evidence type="ECO:0000313" key="2">
    <source>
        <dbReference type="Proteomes" id="UP000195221"/>
    </source>
</evidence>
<sequence>MREFGSFDDLRDPPFLLVGRSVVGKFELEADVWLDMTQLREVPSS</sequence>
<dbReference type="EMBL" id="NBTZ01000023">
    <property type="protein sequence ID" value="OTP78444.1"/>
    <property type="molecule type" value="Genomic_DNA"/>
</dbReference>
<proteinExistence type="predicted"/>
<comment type="caution">
    <text evidence="1">The sequence shown here is derived from an EMBL/GenBank/DDBJ whole genome shotgun (WGS) entry which is preliminary data.</text>
</comment>
<dbReference type="AlphaFoldDB" id="A0A242N4V5"/>